<dbReference type="SUPFAM" id="SSF54665">
    <property type="entry name" value="CO dehydrogenase molybdoprotein N-domain-like"/>
    <property type="match status" value="1"/>
</dbReference>
<comment type="caution">
    <text evidence="2">The sequence shown here is derived from an EMBL/GenBank/DDBJ whole genome shotgun (WGS) entry which is preliminary data.</text>
</comment>
<dbReference type="Gene3D" id="3.90.1170.50">
    <property type="entry name" value="Aldehyde oxidase/xanthine dehydrogenase, a/b hammerhead"/>
    <property type="match status" value="1"/>
</dbReference>
<keyword evidence="3" id="KW-1185">Reference proteome</keyword>
<dbReference type="InterPro" id="IPR037165">
    <property type="entry name" value="AldOxase/xan_DH_Mopterin-bd_sf"/>
</dbReference>
<dbReference type="Gene3D" id="3.30.365.10">
    <property type="entry name" value="Aldehyde oxidase/xanthine dehydrogenase, molybdopterin binding domain"/>
    <property type="match status" value="4"/>
</dbReference>
<evidence type="ECO:0000313" key="2">
    <source>
        <dbReference type="EMBL" id="MDI2027719.1"/>
    </source>
</evidence>
<dbReference type="Pfam" id="PF20256">
    <property type="entry name" value="MoCoBD_2"/>
    <property type="match status" value="2"/>
</dbReference>
<dbReference type="EMBL" id="JASAOF010000002">
    <property type="protein sequence ID" value="MDI2027719.1"/>
    <property type="molecule type" value="Genomic_DNA"/>
</dbReference>
<dbReference type="InterPro" id="IPR046867">
    <property type="entry name" value="AldOxase/xan_DH_MoCoBD2"/>
</dbReference>
<dbReference type="Proteomes" id="UP001237595">
    <property type="component" value="Unassembled WGS sequence"/>
</dbReference>
<dbReference type="InterPro" id="IPR036856">
    <property type="entry name" value="Ald_Oxase/Xan_DH_a/b_sf"/>
</dbReference>
<dbReference type="InterPro" id="IPR006311">
    <property type="entry name" value="TAT_signal"/>
</dbReference>
<sequence length="740" mass="78595">MESPATAADNEEKPGLRRRRFLTYLAAAPTLTVVGKVLAEGEAAAATAAPGQLPVPPIADLFDMGDAINLLATPTFGELRLGISENNEVWFELPKTEVGQGINTTVAMILAEEFDAKPDDIAITHSDARPELSYSQVTAFSTSVRVLRKPLASMAAAGRARLVTAASKRWNVPANRLSTKDTCVYAPDGRKLTFGELSKDAAKVAIPAVPAKPKPPERYHIVGKPLNRLDSHDIVTGKASYISDTKIPGSVVAVVVRPPTIGGAVASFDDSAARRMPGVVAITPIPTGIAVCAENTWQAMEAAKKVEVTWESGASASRSGADIAQVLKEKAGSLGDVVSPDGGEFDERFDFAFTSHAPMETGFAVADVQDGRAEVWCSSHVPIEVQKAVANELGLTTADVTVHVKRAGGSFGRNCHMDAPIEAAQVSKATGKVVKLFWTRNDDTRHGRMRAATHQRVQASVRAGKVRSFHHRVSGAWTDLTHGLGDIVFTALMELGKPAKEAVADVVIGVTQTVPYEFGLATVSGTETDVDLPNTGVMRGVHSVAYRVAEEITVDQIAKHLGEDPVDFRLEALKDDRTKAVLRKVAQEGEWGRSMPKGHAQGIGIHQEYKSMTATLVEIDATDPEEPRVTKAFVAIDPGRAINPRGVEAQMQGGLMDGINTVLYAGLHIDGGAVREGSFADFCVARQAQAPLETKVFIMPPTGEPGGVGEISVPASAAAVANAYGRATGTVPRQFPINNR</sequence>
<dbReference type="SUPFAM" id="SSF56003">
    <property type="entry name" value="Molybdenum cofactor-binding domain"/>
    <property type="match status" value="2"/>
</dbReference>
<dbReference type="InterPro" id="IPR012368">
    <property type="entry name" value="OxRdtase_Mopterin-bd_su_IorB"/>
</dbReference>
<dbReference type="InterPro" id="IPR000674">
    <property type="entry name" value="Ald_Oxase/Xan_DH_a/b"/>
</dbReference>
<reference evidence="2 3" key="1">
    <citation type="submission" date="2023-04" db="EMBL/GenBank/DDBJ databases">
        <title>Draft genome sequence of Saccharopolyspora sp. TS4A08 isolated from sweet potato rhizospheric soil.</title>
        <authorList>
            <person name="Suksaard P."/>
            <person name="Duangmal K."/>
        </authorList>
    </citation>
    <scope>NUCLEOTIDE SEQUENCE [LARGE SCALE GENOMIC DNA]</scope>
    <source>
        <strain evidence="2 3">TS4A08</strain>
    </source>
</reference>
<evidence type="ECO:0000259" key="1">
    <source>
        <dbReference type="SMART" id="SM01008"/>
    </source>
</evidence>
<organism evidence="2 3">
    <name type="scientific">Saccharopolyspora ipomoeae</name>
    <dbReference type="NCBI Taxonomy" id="3042027"/>
    <lineage>
        <taxon>Bacteria</taxon>
        <taxon>Bacillati</taxon>
        <taxon>Actinomycetota</taxon>
        <taxon>Actinomycetes</taxon>
        <taxon>Pseudonocardiales</taxon>
        <taxon>Pseudonocardiaceae</taxon>
        <taxon>Saccharopolyspora</taxon>
    </lineage>
</organism>
<dbReference type="SMART" id="SM01008">
    <property type="entry name" value="Ald_Xan_dh_C"/>
    <property type="match status" value="1"/>
</dbReference>
<dbReference type="PANTHER" id="PTHR47495:SF1">
    <property type="entry name" value="BLL3820 PROTEIN"/>
    <property type="match status" value="1"/>
</dbReference>
<dbReference type="PANTHER" id="PTHR47495">
    <property type="entry name" value="ALDEHYDE DEHYDROGENASE"/>
    <property type="match status" value="1"/>
</dbReference>
<dbReference type="PROSITE" id="PS51318">
    <property type="entry name" value="TAT"/>
    <property type="match status" value="1"/>
</dbReference>
<dbReference type="InterPro" id="IPR008274">
    <property type="entry name" value="AldOxase/xan_DH_MoCoBD1"/>
</dbReference>
<dbReference type="InterPro" id="IPR052516">
    <property type="entry name" value="N-heterocyclic_Hydroxylase"/>
</dbReference>
<feature type="domain" description="Aldehyde oxidase/xanthine dehydrogenase a/b hammerhead" evidence="1">
    <location>
        <begin position="236"/>
        <end position="314"/>
    </location>
</feature>
<protein>
    <submittedName>
        <fullName evidence="2">Molybdopterin-dependent oxidoreductase</fullName>
    </submittedName>
</protein>
<name>A0ABT6PIC0_9PSEU</name>
<gene>
    <name evidence="2" type="ORF">QFW96_03825</name>
</gene>
<proteinExistence type="predicted"/>
<dbReference type="PIRSF" id="PIRSF036389">
    <property type="entry name" value="IOR_B"/>
    <property type="match status" value="1"/>
</dbReference>
<dbReference type="RefSeq" id="WP_281454105.1">
    <property type="nucleotide sequence ID" value="NZ_JASAOF010000002.1"/>
</dbReference>
<accession>A0ABT6PIC0</accession>
<dbReference type="Pfam" id="PF02738">
    <property type="entry name" value="MoCoBD_1"/>
    <property type="match status" value="1"/>
</dbReference>
<evidence type="ECO:0000313" key="3">
    <source>
        <dbReference type="Proteomes" id="UP001237595"/>
    </source>
</evidence>